<feature type="compositionally biased region" description="Polar residues" evidence="1">
    <location>
        <begin position="163"/>
        <end position="172"/>
    </location>
</feature>
<dbReference type="EMBL" id="MCOG01000002">
    <property type="protein sequence ID" value="ORY86606.1"/>
    <property type="molecule type" value="Genomic_DNA"/>
</dbReference>
<gene>
    <name evidence="2" type="ORF">LY90DRAFT_663243</name>
</gene>
<evidence type="ECO:0000313" key="3">
    <source>
        <dbReference type="Proteomes" id="UP000193920"/>
    </source>
</evidence>
<name>A0A1Y2FTU2_9FUNG</name>
<keyword evidence="3" id="KW-1185">Reference proteome</keyword>
<reference evidence="2 3" key="1">
    <citation type="submission" date="2016-08" db="EMBL/GenBank/DDBJ databases">
        <title>A Parts List for Fungal Cellulosomes Revealed by Comparative Genomics.</title>
        <authorList>
            <consortium name="DOE Joint Genome Institute"/>
            <person name="Haitjema C.H."/>
            <person name="Gilmore S.P."/>
            <person name="Henske J.K."/>
            <person name="Solomon K.V."/>
            <person name="De Groot R."/>
            <person name="Kuo A."/>
            <person name="Mondo S.J."/>
            <person name="Salamov A.A."/>
            <person name="Labutti K."/>
            <person name="Zhao Z."/>
            <person name="Chiniquy J."/>
            <person name="Barry K."/>
            <person name="Brewer H.M."/>
            <person name="Purvine S.O."/>
            <person name="Wright A.T."/>
            <person name="Boxma B."/>
            <person name="Van Alen T."/>
            <person name="Hackstein J.H."/>
            <person name="Baker S.E."/>
            <person name="Grigoriev I.V."/>
            <person name="O'Malley M.A."/>
        </authorList>
    </citation>
    <scope>NUCLEOTIDE SEQUENCE [LARGE SCALE GENOMIC DNA]</scope>
    <source>
        <strain evidence="2 3">G1</strain>
    </source>
</reference>
<protein>
    <submittedName>
        <fullName evidence="2">Uncharacterized protein</fullName>
    </submittedName>
</protein>
<evidence type="ECO:0000313" key="2">
    <source>
        <dbReference type="EMBL" id="ORY86606.1"/>
    </source>
</evidence>
<feature type="region of interest" description="Disordered" evidence="1">
    <location>
        <begin position="127"/>
        <end position="150"/>
    </location>
</feature>
<evidence type="ECO:0000256" key="1">
    <source>
        <dbReference type="SAM" id="MobiDB-lite"/>
    </source>
</evidence>
<proteinExistence type="predicted"/>
<dbReference type="AlphaFoldDB" id="A0A1Y2FTU2"/>
<dbReference type="Proteomes" id="UP000193920">
    <property type="component" value="Unassembled WGS sequence"/>
</dbReference>
<feature type="region of interest" description="Disordered" evidence="1">
    <location>
        <begin position="339"/>
        <end position="367"/>
    </location>
</feature>
<feature type="region of interest" description="Disordered" evidence="1">
    <location>
        <begin position="163"/>
        <end position="183"/>
    </location>
</feature>
<sequence length="367" mass="43515">MLNTKYYSNSMQFSYKEKVINSDYLKNYDRNNKYKNNIKDPKINSSNEKEIINKNVLKFVLDSANIKLYNKELEKRVNDIFMCKVDKLRHSQNQTIQWEKRLSPIKINKRIGLTQSQLINKNINSFHNNKDKYNYKSSLKTDNSNSKKKTKSLYINNKIYTRSKNNSRSGINNALKDSINDSFDENKNKKETIIKNNRLNMNIPLKNRKEINDSITFNQSLKPKNLNHIQKRINLNNDNTLNQSNHDNKCNINNINSNNNNNKPIIENENKHDNNVKLTNTKENIIDPLLMDKEKLYNIKIENAIKKILELKKITRKYNNFDKKKNIITSEDEKNKTLKSIQDNKNKLKENEKKNRNNRNMIEKKAN</sequence>
<accession>A0A1Y2FTU2</accession>
<comment type="caution">
    <text evidence="2">The sequence shown here is derived from an EMBL/GenBank/DDBJ whole genome shotgun (WGS) entry which is preliminary data.</text>
</comment>
<organism evidence="2 3">
    <name type="scientific">Neocallimastix californiae</name>
    <dbReference type="NCBI Taxonomy" id="1754190"/>
    <lineage>
        <taxon>Eukaryota</taxon>
        <taxon>Fungi</taxon>
        <taxon>Fungi incertae sedis</taxon>
        <taxon>Chytridiomycota</taxon>
        <taxon>Chytridiomycota incertae sedis</taxon>
        <taxon>Neocallimastigomycetes</taxon>
        <taxon>Neocallimastigales</taxon>
        <taxon>Neocallimastigaceae</taxon>
        <taxon>Neocallimastix</taxon>
    </lineage>
</organism>